<dbReference type="SUPFAM" id="SSF48576">
    <property type="entry name" value="Terpenoid synthases"/>
    <property type="match status" value="1"/>
</dbReference>
<comment type="caution">
    <text evidence="1">The sequence shown here is derived from an EMBL/GenBank/DDBJ whole genome shotgun (WGS) entry which is preliminary data.</text>
</comment>
<name>A0A1G1V5M4_9BACT</name>
<proteinExistence type="predicted"/>
<dbReference type="InterPro" id="IPR008949">
    <property type="entry name" value="Isoprenoid_synthase_dom_sf"/>
</dbReference>
<dbReference type="CDD" id="cd00385">
    <property type="entry name" value="Isoprenoid_Biosyn_C1"/>
    <property type="match status" value="1"/>
</dbReference>
<organism evidence="1 2">
    <name type="scientific">Candidatus Blackburnbacteria bacterium RIFCSPHIGHO2_12_FULL_41_13b</name>
    <dbReference type="NCBI Taxonomy" id="1797517"/>
    <lineage>
        <taxon>Bacteria</taxon>
        <taxon>Candidatus Blackburniibacteriota</taxon>
    </lineage>
</organism>
<reference evidence="1 2" key="1">
    <citation type="journal article" date="2016" name="Nat. Commun.">
        <title>Thousands of microbial genomes shed light on interconnected biogeochemical processes in an aquifer system.</title>
        <authorList>
            <person name="Anantharaman K."/>
            <person name="Brown C.T."/>
            <person name="Hug L.A."/>
            <person name="Sharon I."/>
            <person name="Castelle C.J."/>
            <person name="Probst A.J."/>
            <person name="Thomas B.C."/>
            <person name="Singh A."/>
            <person name="Wilkins M.J."/>
            <person name="Karaoz U."/>
            <person name="Brodie E.L."/>
            <person name="Williams K.H."/>
            <person name="Hubbard S.S."/>
            <person name="Banfield J.F."/>
        </authorList>
    </citation>
    <scope>NUCLEOTIDE SEQUENCE [LARGE SCALE GENOMIC DNA]</scope>
</reference>
<dbReference type="EMBL" id="MHCA01000052">
    <property type="protein sequence ID" value="OGY10659.1"/>
    <property type="molecule type" value="Genomic_DNA"/>
</dbReference>
<dbReference type="STRING" id="1797517.A3F61_01185"/>
<gene>
    <name evidence="1" type="ORF">A3F61_01185</name>
</gene>
<evidence type="ECO:0008006" key="3">
    <source>
        <dbReference type="Google" id="ProtNLM"/>
    </source>
</evidence>
<evidence type="ECO:0000313" key="1">
    <source>
        <dbReference type="EMBL" id="OGY10659.1"/>
    </source>
</evidence>
<dbReference type="AlphaFoldDB" id="A0A1G1V5M4"/>
<sequence length="302" mass="34294">MEKNGAGIEACIGVQTSDRLRSFAPEALGIWIGATRAILGVEELTKVPFRYKKDKKLYALDGIVVADTLGINEKHRFAALQVFSIYYLSVHLFDDIVEDSGKFHSKFKYSNVPPLNTELNASGMSFILHAALAVSNLLTTDLKLFSRKSVNKIMQAFIESLAKQTRYFTLEKDNLTPEEVLEIKQRKVSGEATSFLFDVLQLGNCLEIRQGIYAKNALRYLGSLTQFTDDLRDYEKDKETGNANILVSMEQKYANYARDKFAALYVDEERRMLMAFRKAGLSIDKDLLKAIPWHPFFMKNIT</sequence>
<accession>A0A1G1V5M4</accession>
<dbReference type="Proteomes" id="UP000178272">
    <property type="component" value="Unassembled WGS sequence"/>
</dbReference>
<protein>
    <recommendedName>
        <fullName evidence="3">Polyprenyl synthetase</fullName>
    </recommendedName>
</protein>
<evidence type="ECO:0000313" key="2">
    <source>
        <dbReference type="Proteomes" id="UP000178272"/>
    </source>
</evidence>